<gene>
    <name evidence="1" type="ORF">BAU07_10535</name>
</gene>
<proteinExistence type="predicted"/>
<reference evidence="1 2" key="1">
    <citation type="submission" date="2016-06" db="EMBL/GenBank/DDBJ databases">
        <title>Complete genome sequences of Bordetella bronchialis and Bordetella flabilis.</title>
        <authorList>
            <person name="LiPuma J.J."/>
            <person name="Spilker T."/>
        </authorList>
    </citation>
    <scope>NUCLEOTIDE SEQUENCE [LARGE SCALE GENOMIC DNA]</scope>
    <source>
        <strain evidence="1 2">AU10664</strain>
    </source>
</reference>
<evidence type="ECO:0000313" key="1">
    <source>
        <dbReference type="EMBL" id="ANN77480.1"/>
    </source>
</evidence>
<dbReference type="EMBL" id="CP016172">
    <property type="protein sequence ID" value="ANN77480.1"/>
    <property type="molecule type" value="Genomic_DNA"/>
</dbReference>
<dbReference type="KEGG" id="bfz:BAU07_10535"/>
<protein>
    <submittedName>
        <fullName evidence="1">Uncharacterized protein</fullName>
    </submittedName>
</protein>
<dbReference type="Proteomes" id="UP000091926">
    <property type="component" value="Chromosome"/>
</dbReference>
<organism evidence="1 2">
    <name type="scientific">Bordetella flabilis</name>
    <dbReference type="NCBI Taxonomy" id="463014"/>
    <lineage>
        <taxon>Bacteria</taxon>
        <taxon>Pseudomonadati</taxon>
        <taxon>Pseudomonadota</taxon>
        <taxon>Betaproteobacteria</taxon>
        <taxon>Burkholderiales</taxon>
        <taxon>Alcaligenaceae</taxon>
        <taxon>Bordetella</taxon>
    </lineage>
</organism>
<dbReference type="Gene3D" id="3.40.190.10">
    <property type="entry name" value="Periplasmic binding protein-like II"/>
    <property type="match status" value="1"/>
</dbReference>
<dbReference type="AlphaFoldDB" id="A0A193GCC7"/>
<evidence type="ECO:0000313" key="2">
    <source>
        <dbReference type="Proteomes" id="UP000091926"/>
    </source>
</evidence>
<keyword evidence="2" id="KW-1185">Reference proteome</keyword>
<dbReference type="Gene3D" id="3.40.190.170">
    <property type="entry name" value="Bacterial extracellular solute-binding protein, family 7"/>
    <property type="match status" value="1"/>
</dbReference>
<dbReference type="InterPro" id="IPR038404">
    <property type="entry name" value="TRAP_DctP_sf"/>
</dbReference>
<name>A0A193GCC7_9BORD</name>
<sequence>MLDPSRHGKPADLQQIVRQSARVCALRAIYRTHDRNAVALRAREKQGIRVEPIPPAVVRALKEASRIELEASASADPDSRSVIDSLLAYRTRVAAYSVQADEAVLKVCHGGPGMDP</sequence>
<dbReference type="RefSeq" id="WP_066657110.1">
    <property type="nucleotide sequence ID" value="NZ_CBCSCL010000039.1"/>
</dbReference>
<accession>A0A193GCC7</accession>